<proteinExistence type="predicted"/>
<reference evidence="2 3" key="1">
    <citation type="submission" date="2023-09" db="EMBL/GenBank/DDBJ databases">
        <title>Genomes of two closely related lineages of the louse Polyplax serrata with different host specificities.</title>
        <authorList>
            <person name="Martinu J."/>
            <person name="Tarabai H."/>
            <person name="Stefka J."/>
            <person name="Hypsa V."/>
        </authorList>
    </citation>
    <scope>NUCLEOTIDE SEQUENCE [LARGE SCALE GENOMIC DNA]</scope>
    <source>
        <strain evidence="2">98ZLc_SE</strain>
    </source>
</reference>
<evidence type="ECO:0000313" key="3">
    <source>
        <dbReference type="Proteomes" id="UP001359485"/>
    </source>
</evidence>
<gene>
    <name evidence="2" type="ORF">RUM44_002254</name>
</gene>
<comment type="caution">
    <text evidence="2">The sequence shown here is derived from an EMBL/GenBank/DDBJ whole genome shotgun (WGS) entry which is preliminary data.</text>
</comment>
<evidence type="ECO:0000256" key="1">
    <source>
        <dbReference type="SAM" id="MobiDB-lite"/>
    </source>
</evidence>
<feature type="region of interest" description="Disordered" evidence="1">
    <location>
        <begin position="1"/>
        <end position="53"/>
    </location>
</feature>
<name>A0ABR1AP50_POLSC</name>
<keyword evidence="3" id="KW-1185">Reference proteome</keyword>
<organism evidence="2 3">
    <name type="scientific">Polyplax serrata</name>
    <name type="common">Common mouse louse</name>
    <dbReference type="NCBI Taxonomy" id="468196"/>
    <lineage>
        <taxon>Eukaryota</taxon>
        <taxon>Metazoa</taxon>
        <taxon>Ecdysozoa</taxon>
        <taxon>Arthropoda</taxon>
        <taxon>Hexapoda</taxon>
        <taxon>Insecta</taxon>
        <taxon>Pterygota</taxon>
        <taxon>Neoptera</taxon>
        <taxon>Paraneoptera</taxon>
        <taxon>Psocodea</taxon>
        <taxon>Troctomorpha</taxon>
        <taxon>Phthiraptera</taxon>
        <taxon>Anoplura</taxon>
        <taxon>Polyplacidae</taxon>
        <taxon>Polyplax</taxon>
    </lineage>
</organism>
<accession>A0ABR1AP50</accession>
<evidence type="ECO:0000313" key="2">
    <source>
        <dbReference type="EMBL" id="KAK6622443.1"/>
    </source>
</evidence>
<feature type="compositionally biased region" description="Polar residues" evidence="1">
    <location>
        <begin position="43"/>
        <end position="53"/>
    </location>
</feature>
<sequence>MAVASADEWKYERKVFDRRKGKQQQKQQQKEEEPWQEQTTKKSNCNDINPSGLESNFIHIERIEIGVPLGPIGGPASEPPSP</sequence>
<dbReference type="EMBL" id="JAWJWF010000047">
    <property type="protein sequence ID" value="KAK6622443.1"/>
    <property type="molecule type" value="Genomic_DNA"/>
</dbReference>
<protein>
    <submittedName>
        <fullName evidence="2">Uncharacterized protein</fullName>
    </submittedName>
</protein>
<dbReference type="Proteomes" id="UP001359485">
    <property type="component" value="Unassembled WGS sequence"/>
</dbReference>